<dbReference type="FunFam" id="3.40.630.30:FF:000067">
    <property type="entry name" value="Histone acetyltransferase"/>
    <property type="match status" value="1"/>
</dbReference>
<dbReference type="Gene3D" id="3.40.630.30">
    <property type="match status" value="1"/>
</dbReference>
<dbReference type="FunCoup" id="A7TFQ4">
    <property type="interactions" value="318"/>
</dbReference>
<dbReference type="KEGG" id="vpo:Kpol_1023p31"/>
<evidence type="ECO:0000256" key="1">
    <source>
        <dbReference type="ARBA" id="ARBA00004123"/>
    </source>
</evidence>
<sequence>MVEIVEEENLYGILNERNINYVQFGCNKKFQTWYGSTVYFDPDNKLIPDRPNVKNSPRKPLQKNGQYWLDTIYICEYCFKYCDSGEMLCDHDLVCNYKYKAPGRIKYLGPKYCIRRVKGSKHQLFCQCLCLFTKLFLDNKSMYFKIDQYDFYILYEINSTIPMAFFSKDIISYNKNNLACILTLPPYQRRRLGTILMEFSYKLSRSENVISGPETPLSPFGLISYIKFWARIIAYELFDGELSALGKISVTDISLVTGFRLSDIIMTLNYLECLSSSGEILTSIIKDKVQKMSGKITGYIIQDDDLLLDD</sequence>
<dbReference type="GO" id="GO:0000781">
    <property type="term" value="C:chromosome, telomeric region"/>
    <property type="evidence" value="ECO:0007669"/>
    <property type="project" value="GOC"/>
</dbReference>
<keyword evidence="12" id="KW-0012">Acyltransferase</keyword>
<dbReference type="GO" id="GO:0031509">
    <property type="term" value="P:subtelomeric heterochromatin formation"/>
    <property type="evidence" value="ECO:0007669"/>
    <property type="project" value="EnsemblFungi"/>
</dbReference>
<evidence type="ECO:0000256" key="10">
    <source>
        <dbReference type="ARBA" id="ARBA00023163"/>
    </source>
</evidence>
<dbReference type="EC" id="2.3.1.48" evidence="3"/>
<dbReference type="EMBL" id="DS480384">
    <property type="protein sequence ID" value="EDO18862.1"/>
    <property type="molecule type" value="Genomic_DNA"/>
</dbReference>
<evidence type="ECO:0000256" key="12">
    <source>
        <dbReference type="ARBA" id="ARBA00023315"/>
    </source>
</evidence>
<dbReference type="GO" id="GO:0046972">
    <property type="term" value="F:histone H4K16 acetyltransferase activity"/>
    <property type="evidence" value="ECO:0007669"/>
    <property type="project" value="TreeGrafter"/>
</dbReference>
<keyword evidence="11" id="KW-0539">Nucleus</keyword>
<feature type="domain" description="MYST-type HAT" evidence="14">
    <location>
        <begin position="14"/>
        <end position="310"/>
    </location>
</feature>
<dbReference type="AlphaFoldDB" id="A7TFQ4"/>
<gene>
    <name evidence="15" type="ORF">Kpol_1023p31</name>
</gene>
<dbReference type="InterPro" id="IPR036388">
    <property type="entry name" value="WH-like_DNA-bd_sf"/>
</dbReference>
<dbReference type="GO" id="GO:0035267">
    <property type="term" value="C:NuA4 histone acetyltransferase complex"/>
    <property type="evidence" value="ECO:0007669"/>
    <property type="project" value="TreeGrafter"/>
</dbReference>
<keyword evidence="4" id="KW-0808">Transferase</keyword>
<accession>A7TFQ4</accession>
<keyword evidence="7" id="KW-0862">Zinc</keyword>
<keyword evidence="8" id="KW-0007">Acetylation</keyword>
<evidence type="ECO:0000259" key="14">
    <source>
        <dbReference type="PROSITE" id="PS51726"/>
    </source>
</evidence>
<evidence type="ECO:0000256" key="6">
    <source>
        <dbReference type="ARBA" id="ARBA00022771"/>
    </source>
</evidence>
<dbReference type="GO" id="GO:0030466">
    <property type="term" value="P:silent mating-type cassette heterochromatin formation"/>
    <property type="evidence" value="ECO:0007669"/>
    <property type="project" value="EnsemblFungi"/>
</dbReference>
<evidence type="ECO:0000256" key="8">
    <source>
        <dbReference type="ARBA" id="ARBA00022990"/>
    </source>
</evidence>
<dbReference type="InterPro" id="IPR002717">
    <property type="entry name" value="HAT_MYST-type"/>
</dbReference>
<dbReference type="PANTHER" id="PTHR10615:SF219">
    <property type="entry name" value="HISTONE ACETYLTRANSFERASE KAT5"/>
    <property type="match status" value="1"/>
</dbReference>
<dbReference type="GO" id="GO:0008270">
    <property type="term" value="F:zinc ion binding"/>
    <property type="evidence" value="ECO:0007669"/>
    <property type="project" value="UniProtKB-KW"/>
</dbReference>
<comment type="subcellular location">
    <subcellularLocation>
        <location evidence="1">Nucleus</location>
    </subcellularLocation>
</comment>
<dbReference type="Gene3D" id="1.10.10.10">
    <property type="entry name" value="Winged helix-like DNA-binding domain superfamily/Winged helix DNA-binding domain"/>
    <property type="match status" value="1"/>
</dbReference>
<reference evidence="15 16" key="1">
    <citation type="journal article" date="2007" name="Proc. Natl. Acad. Sci. U.S.A.">
        <title>Independent sorting-out of thousands of duplicated gene pairs in two yeast species descended from a whole-genome duplication.</title>
        <authorList>
            <person name="Scannell D.R."/>
            <person name="Frank A.C."/>
            <person name="Conant G.C."/>
            <person name="Byrne K.P."/>
            <person name="Woolfit M."/>
            <person name="Wolfe K.H."/>
        </authorList>
    </citation>
    <scope>NUCLEOTIDE SEQUENCE [LARGE SCALE GENOMIC DNA]</scope>
    <source>
        <strain evidence="16">ATCC 22028 / DSM 70294 / BCRC 21397 / CBS 2163 / NBRC 10782 / NRRL Y-8283 / UCD 57-17</strain>
    </source>
</reference>
<evidence type="ECO:0000256" key="9">
    <source>
        <dbReference type="ARBA" id="ARBA00023015"/>
    </source>
</evidence>
<dbReference type="PhylomeDB" id="A7TFQ4"/>
<dbReference type="Pfam" id="PF01853">
    <property type="entry name" value="MOZ_SAS"/>
    <property type="match status" value="1"/>
</dbReference>
<organism evidence="16">
    <name type="scientific">Vanderwaltozyma polyspora (strain ATCC 22028 / DSM 70294 / BCRC 21397 / CBS 2163 / NBRC 10782 / NRRL Y-8283 / UCD 57-17)</name>
    <name type="common">Kluyveromyces polysporus</name>
    <dbReference type="NCBI Taxonomy" id="436907"/>
    <lineage>
        <taxon>Eukaryota</taxon>
        <taxon>Fungi</taxon>
        <taxon>Dikarya</taxon>
        <taxon>Ascomycota</taxon>
        <taxon>Saccharomycotina</taxon>
        <taxon>Saccharomycetes</taxon>
        <taxon>Saccharomycetales</taxon>
        <taxon>Saccharomycetaceae</taxon>
        <taxon>Vanderwaltozyma</taxon>
    </lineage>
</organism>
<dbReference type="InterPro" id="IPR050603">
    <property type="entry name" value="MYST_HAT"/>
</dbReference>
<keyword evidence="9" id="KW-0805">Transcription regulation</keyword>
<dbReference type="InterPro" id="IPR016181">
    <property type="entry name" value="Acyl_CoA_acyltransferase"/>
</dbReference>
<dbReference type="Proteomes" id="UP000000267">
    <property type="component" value="Unassembled WGS sequence"/>
</dbReference>
<keyword evidence="5" id="KW-0479">Metal-binding</keyword>
<proteinExistence type="inferred from homology"/>
<dbReference type="InParanoid" id="A7TFQ4"/>
<dbReference type="RefSeq" id="XP_001646720.1">
    <property type="nucleotide sequence ID" value="XM_001646670.1"/>
</dbReference>
<dbReference type="eggNOG" id="KOG2747">
    <property type="taxonomic scope" value="Eukaryota"/>
</dbReference>
<dbReference type="PANTHER" id="PTHR10615">
    <property type="entry name" value="HISTONE ACETYLTRANSFERASE"/>
    <property type="match status" value="1"/>
</dbReference>
<dbReference type="OMA" id="LDNKSMY"/>
<feature type="active site" description="Proton donor/acceptor" evidence="13">
    <location>
        <position position="214"/>
    </location>
</feature>
<evidence type="ECO:0000313" key="15">
    <source>
        <dbReference type="EMBL" id="EDO18862.1"/>
    </source>
</evidence>
<evidence type="ECO:0000256" key="11">
    <source>
        <dbReference type="ARBA" id="ARBA00023242"/>
    </source>
</evidence>
<evidence type="ECO:0000256" key="4">
    <source>
        <dbReference type="ARBA" id="ARBA00022679"/>
    </source>
</evidence>
<comment type="similarity">
    <text evidence="2">Belongs to the MYST (SAS/MOZ) family.</text>
</comment>
<dbReference type="OrthoDB" id="787137at2759"/>
<evidence type="ECO:0000256" key="13">
    <source>
        <dbReference type="PIRSR" id="PIRSR602717-51"/>
    </source>
</evidence>
<dbReference type="GO" id="GO:0033255">
    <property type="term" value="C:SAS acetyltransferase complex"/>
    <property type="evidence" value="ECO:0007669"/>
    <property type="project" value="EnsemblFungi"/>
</dbReference>
<evidence type="ECO:0000256" key="7">
    <source>
        <dbReference type="ARBA" id="ARBA00022833"/>
    </source>
</evidence>
<evidence type="ECO:0000256" key="3">
    <source>
        <dbReference type="ARBA" id="ARBA00013184"/>
    </source>
</evidence>
<dbReference type="GO" id="GO:0005634">
    <property type="term" value="C:nucleus"/>
    <property type="evidence" value="ECO:0007669"/>
    <property type="project" value="UniProtKB-SubCell"/>
</dbReference>
<dbReference type="STRING" id="436907.A7TFQ4"/>
<dbReference type="GeneID" id="5547178"/>
<dbReference type="SUPFAM" id="SSF55729">
    <property type="entry name" value="Acyl-CoA N-acyltransferases (Nat)"/>
    <property type="match status" value="1"/>
</dbReference>
<protein>
    <recommendedName>
        <fullName evidence="3">histone acetyltransferase</fullName>
        <ecNumber evidence="3">2.3.1.48</ecNumber>
    </recommendedName>
</protein>
<evidence type="ECO:0000256" key="5">
    <source>
        <dbReference type="ARBA" id="ARBA00022723"/>
    </source>
</evidence>
<dbReference type="GO" id="GO:0006355">
    <property type="term" value="P:regulation of DNA-templated transcription"/>
    <property type="evidence" value="ECO:0007669"/>
    <property type="project" value="InterPro"/>
</dbReference>
<keyword evidence="6" id="KW-0863">Zinc-finger</keyword>
<dbReference type="HOGENOM" id="CLU_011815_0_2_1"/>
<evidence type="ECO:0000256" key="2">
    <source>
        <dbReference type="ARBA" id="ARBA00010107"/>
    </source>
</evidence>
<evidence type="ECO:0000313" key="16">
    <source>
        <dbReference type="Proteomes" id="UP000000267"/>
    </source>
</evidence>
<dbReference type="PROSITE" id="PS51726">
    <property type="entry name" value="MYST_HAT"/>
    <property type="match status" value="1"/>
</dbReference>
<dbReference type="Gene3D" id="3.30.60.60">
    <property type="entry name" value="N-acetyl transferase-like"/>
    <property type="match status" value="1"/>
</dbReference>
<keyword evidence="16" id="KW-1185">Reference proteome</keyword>
<keyword evidence="10" id="KW-0804">Transcription</keyword>
<name>A7TFQ4_VANPO</name>